<comment type="caution">
    <text evidence="2">The sequence shown here is derived from an EMBL/GenBank/DDBJ whole genome shotgun (WGS) entry which is preliminary data.</text>
</comment>
<dbReference type="Proteomes" id="UP000600565">
    <property type="component" value="Unassembled WGS sequence"/>
</dbReference>
<dbReference type="InterPro" id="IPR036286">
    <property type="entry name" value="LexA/Signal_pep-like_sf"/>
</dbReference>
<dbReference type="RefSeq" id="WP_191702750.1">
    <property type="nucleotide sequence ID" value="NZ_JACSPW010000002.1"/>
</dbReference>
<keyword evidence="1" id="KW-1133">Transmembrane helix</keyword>
<sequence length="377" mass="43044">MKEFKNQLKRELQQDAPYTNELKQRLLQTKRKPKKRNWQVLSVSVAMCCLIGMILLAQFSPSKSVQTANEGTPLLPIIDVVNELEVIEPQKAYLLGEQWMLHGFPMVIDEDATITYGDYVAYYSPNGIVVSTVLGLANDTVTMDEGQIRVNGTILTVRGLGEKIGEGEKKDPLKNPYYFYEWGIKYTPFANETIDTAKDELLVYSNDDHQRLLKIKNAQLVGKVTAIQASDELALTLTPEEQAVYEAFKTDYELERLRAISPVTITKMFLLSEIEQDYETYEALFTNVESKDTLEVKQYYEKTKAVRQQLFTPELNRIMVVSGFNGLEQATFEVRSETEGWVVFTGENGLPAEVRMVKNEQGIWQPAFSRPIYFPLE</sequence>
<protein>
    <submittedName>
        <fullName evidence="2">Uncharacterized protein</fullName>
    </submittedName>
</protein>
<evidence type="ECO:0000256" key="1">
    <source>
        <dbReference type="SAM" id="Phobius"/>
    </source>
</evidence>
<accession>A0ABR8XJN3</accession>
<organism evidence="2 3">
    <name type="scientific">Solibacillus merdavium</name>
    <dbReference type="NCBI Taxonomy" id="2762218"/>
    <lineage>
        <taxon>Bacteria</taxon>
        <taxon>Bacillati</taxon>
        <taxon>Bacillota</taxon>
        <taxon>Bacilli</taxon>
        <taxon>Bacillales</taxon>
        <taxon>Caryophanaceae</taxon>
        <taxon>Solibacillus</taxon>
    </lineage>
</organism>
<evidence type="ECO:0000313" key="2">
    <source>
        <dbReference type="EMBL" id="MBD8032142.1"/>
    </source>
</evidence>
<reference evidence="2 3" key="1">
    <citation type="submission" date="2020-08" db="EMBL/GenBank/DDBJ databases">
        <title>A Genomic Blueprint of the Chicken Gut Microbiome.</title>
        <authorList>
            <person name="Gilroy R."/>
            <person name="Ravi A."/>
            <person name="Getino M."/>
            <person name="Pursley I."/>
            <person name="Horton D.L."/>
            <person name="Alikhan N.-F."/>
            <person name="Baker D."/>
            <person name="Gharbi K."/>
            <person name="Hall N."/>
            <person name="Watson M."/>
            <person name="Adriaenssens E.M."/>
            <person name="Foster-Nyarko E."/>
            <person name="Jarju S."/>
            <person name="Secka A."/>
            <person name="Antonio M."/>
            <person name="Oren A."/>
            <person name="Chaudhuri R."/>
            <person name="La Ragione R.M."/>
            <person name="Hildebrand F."/>
            <person name="Pallen M.J."/>
        </authorList>
    </citation>
    <scope>NUCLEOTIDE SEQUENCE [LARGE SCALE GENOMIC DNA]</scope>
    <source>
        <strain evidence="2 3">Sa1YVA6</strain>
    </source>
</reference>
<gene>
    <name evidence="2" type="ORF">H9632_03605</name>
</gene>
<feature type="transmembrane region" description="Helical" evidence="1">
    <location>
        <begin position="40"/>
        <end position="59"/>
    </location>
</feature>
<proteinExistence type="predicted"/>
<keyword evidence="1" id="KW-0472">Membrane</keyword>
<keyword evidence="1" id="KW-0812">Transmembrane</keyword>
<dbReference type="EMBL" id="JACSPW010000002">
    <property type="protein sequence ID" value="MBD8032142.1"/>
    <property type="molecule type" value="Genomic_DNA"/>
</dbReference>
<evidence type="ECO:0000313" key="3">
    <source>
        <dbReference type="Proteomes" id="UP000600565"/>
    </source>
</evidence>
<name>A0ABR8XJN3_9BACL</name>
<dbReference type="SUPFAM" id="SSF51306">
    <property type="entry name" value="LexA/Signal peptidase"/>
    <property type="match status" value="1"/>
</dbReference>
<keyword evidence="3" id="KW-1185">Reference proteome</keyword>